<dbReference type="CDD" id="cd06558">
    <property type="entry name" value="crotonase-like"/>
    <property type="match status" value="1"/>
</dbReference>
<dbReference type="EMBL" id="UINC01017016">
    <property type="protein sequence ID" value="SVA70392.1"/>
    <property type="molecule type" value="Genomic_DNA"/>
</dbReference>
<dbReference type="PANTHER" id="PTHR11941">
    <property type="entry name" value="ENOYL-COA HYDRATASE-RELATED"/>
    <property type="match status" value="1"/>
</dbReference>
<feature type="non-terminal residue" evidence="1">
    <location>
        <position position="157"/>
    </location>
</feature>
<evidence type="ECO:0008006" key="2">
    <source>
        <dbReference type="Google" id="ProtNLM"/>
    </source>
</evidence>
<dbReference type="PANTHER" id="PTHR11941:SF54">
    <property type="entry name" value="ENOYL-COA HYDRATASE, MITOCHONDRIAL"/>
    <property type="match status" value="1"/>
</dbReference>
<accession>A0A381Y130</accession>
<organism evidence="1">
    <name type="scientific">marine metagenome</name>
    <dbReference type="NCBI Taxonomy" id="408172"/>
    <lineage>
        <taxon>unclassified sequences</taxon>
        <taxon>metagenomes</taxon>
        <taxon>ecological metagenomes</taxon>
    </lineage>
</organism>
<proteinExistence type="predicted"/>
<dbReference type="SUPFAM" id="SSF52096">
    <property type="entry name" value="ClpP/crotonase"/>
    <property type="match status" value="1"/>
</dbReference>
<dbReference type="Gene3D" id="3.90.226.10">
    <property type="entry name" value="2-enoyl-CoA Hydratase, Chain A, domain 1"/>
    <property type="match status" value="1"/>
</dbReference>
<gene>
    <name evidence="1" type="ORF">METZ01_LOCUS123246</name>
</gene>
<reference evidence="1" key="1">
    <citation type="submission" date="2018-05" db="EMBL/GenBank/DDBJ databases">
        <authorList>
            <person name="Lanie J.A."/>
            <person name="Ng W.-L."/>
            <person name="Kazmierczak K.M."/>
            <person name="Andrzejewski T.M."/>
            <person name="Davidsen T.M."/>
            <person name="Wayne K.J."/>
            <person name="Tettelin H."/>
            <person name="Glass J.I."/>
            <person name="Rusch D."/>
            <person name="Podicherti R."/>
            <person name="Tsui H.-C.T."/>
            <person name="Winkler M.E."/>
        </authorList>
    </citation>
    <scope>NUCLEOTIDE SEQUENCE</scope>
</reference>
<dbReference type="InterPro" id="IPR001753">
    <property type="entry name" value="Enoyl-CoA_hydra/iso"/>
</dbReference>
<dbReference type="InterPro" id="IPR029045">
    <property type="entry name" value="ClpP/crotonase-like_dom_sf"/>
</dbReference>
<dbReference type="Pfam" id="PF00378">
    <property type="entry name" value="ECH_1"/>
    <property type="match status" value="1"/>
</dbReference>
<evidence type="ECO:0000313" key="1">
    <source>
        <dbReference type="EMBL" id="SVA70392.1"/>
    </source>
</evidence>
<dbReference type="AlphaFoldDB" id="A0A381Y130"/>
<name>A0A381Y130_9ZZZZ</name>
<dbReference type="GO" id="GO:0003824">
    <property type="term" value="F:catalytic activity"/>
    <property type="evidence" value="ECO:0007669"/>
    <property type="project" value="UniProtKB-ARBA"/>
</dbReference>
<protein>
    <recommendedName>
        <fullName evidence="2">Enoyl-CoA hydratase</fullName>
    </recommendedName>
</protein>
<sequence>VFTELNGLGSVRCIVVRGAGGKAFSAGADISEFDDERCNVAQATTYGSIVEGAINTIIEGPHPTIALVEGACIGGGLEIACACDIRICGESSRFGIPVSRLGLTMAYPELQALLSVVASPVAKEILFSGELFSAHRAAAVGLVNRVVADDLVQQETY</sequence>
<dbReference type="GO" id="GO:0006635">
    <property type="term" value="P:fatty acid beta-oxidation"/>
    <property type="evidence" value="ECO:0007669"/>
    <property type="project" value="TreeGrafter"/>
</dbReference>
<feature type="non-terminal residue" evidence="1">
    <location>
        <position position="1"/>
    </location>
</feature>